<keyword evidence="3" id="KW-1185">Reference proteome</keyword>
<accession>A0AAW9QLP3</accession>
<protein>
    <submittedName>
        <fullName evidence="2">Nucleotidyltransferase family protein</fullName>
    </submittedName>
</protein>
<dbReference type="Pfam" id="PF00483">
    <property type="entry name" value="NTP_transferase"/>
    <property type="match status" value="1"/>
</dbReference>
<dbReference type="InterPro" id="IPR050486">
    <property type="entry name" value="Mannose-1P_guanyltransferase"/>
</dbReference>
<dbReference type="EMBL" id="JAZIBG010000044">
    <property type="protein sequence ID" value="MEF7616512.1"/>
    <property type="molecule type" value="Genomic_DNA"/>
</dbReference>
<organism evidence="2 3">
    <name type="scientific">Aquincola agrisoli</name>
    <dbReference type="NCBI Taxonomy" id="3119538"/>
    <lineage>
        <taxon>Bacteria</taxon>
        <taxon>Pseudomonadati</taxon>
        <taxon>Pseudomonadota</taxon>
        <taxon>Betaproteobacteria</taxon>
        <taxon>Burkholderiales</taxon>
        <taxon>Sphaerotilaceae</taxon>
        <taxon>Aquincola</taxon>
    </lineage>
</organism>
<dbReference type="Gene3D" id="3.90.550.10">
    <property type="entry name" value="Spore Coat Polysaccharide Biosynthesis Protein SpsA, Chain A"/>
    <property type="match status" value="1"/>
</dbReference>
<evidence type="ECO:0000259" key="1">
    <source>
        <dbReference type="Pfam" id="PF00483"/>
    </source>
</evidence>
<reference evidence="2 3" key="1">
    <citation type="submission" date="2024-02" db="EMBL/GenBank/DDBJ databases">
        <title>Genome sequence of Aquincola sp. MAHUQ-54.</title>
        <authorList>
            <person name="Huq M.A."/>
        </authorList>
    </citation>
    <scope>NUCLEOTIDE SEQUENCE [LARGE SCALE GENOMIC DNA]</scope>
    <source>
        <strain evidence="2 3">MAHUQ-54</strain>
    </source>
</reference>
<comment type="caution">
    <text evidence="2">The sequence shown here is derived from an EMBL/GenBank/DDBJ whole genome shotgun (WGS) entry which is preliminary data.</text>
</comment>
<dbReference type="RefSeq" id="WP_332292018.1">
    <property type="nucleotide sequence ID" value="NZ_JAZIBG010000044.1"/>
</dbReference>
<evidence type="ECO:0000313" key="2">
    <source>
        <dbReference type="EMBL" id="MEF7616512.1"/>
    </source>
</evidence>
<dbReference type="SUPFAM" id="SSF53448">
    <property type="entry name" value="Nucleotide-diphospho-sugar transferases"/>
    <property type="match status" value="1"/>
</dbReference>
<dbReference type="PANTHER" id="PTHR22572">
    <property type="entry name" value="SUGAR-1-PHOSPHATE GUANYL TRANSFERASE"/>
    <property type="match status" value="1"/>
</dbReference>
<evidence type="ECO:0000313" key="3">
    <source>
        <dbReference type="Proteomes" id="UP001336250"/>
    </source>
</evidence>
<dbReference type="Proteomes" id="UP001336250">
    <property type="component" value="Unassembled WGS sequence"/>
</dbReference>
<dbReference type="InterPro" id="IPR029044">
    <property type="entry name" value="Nucleotide-diphossugar_trans"/>
</dbReference>
<name>A0AAW9QLP3_9BURK</name>
<dbReference type="InterPro" id="IPR005835">
    <property type="entry name" value="NTP_transferase_dom"/>
</dbReference>
<feature type="domain" description="Nucleotidyl transferase" evidence="1">
    <location>
        <begin position="3"/>
        <end position="226"/>
    </location>
</feature>
<proteinExistence type="predicted"/>
<dbReference type="CDD" id="cd06915">
    <property type="entry name" value="NTP_transferase_WcbM_like"/>
    <property type="match status" value="1"/>
</dbReference>
<dbReference type="AlphaFoldDB" id="A0AAW9QLP3"/>
<gene>
    <name evidence="2" type="ORF">V4F39_21530</name>
</gene>
<sequence>MDAVVLAGGRGTRLSQHVPNVPKPMACVAGRPFIDFLLHALVDEGVTRIILSVGHLADQIVAHVGSRFRGVPVVYAREDEPLGTGGAIRLSLKLASTPRVIVVNGDTFLDAPLTRFFRFCSDAQAKVGVVVRLVPEASRYGACVLEGTTVVQFGEKTGVGPGLINAGIYCLERQLLEGMELPNAFSFEQDVLAAKLQLLKPVGFAVDGYFIDIGIPGDYDRAQSELPKAFSSRFSGRL</sequence>